<dbReference type="STRING" id="6186.A0A183L247"/>
<evidence type="ECO:0000313" key="4">
    <source>
        <dbReference type="WBParaSite" id="SCUD_0002140101-mRNA-1"/>
    </source>
</evidence>
<dbReference type="EMBL" id="UZAK01046460">
    <property type="protein sequence ID" value="VDP75335.1"/>
    <property type="molecule type" value="Genomic_DNA"/>
</dbReference>
<feature type="compositionally biased region" description="Polar residues" evidence="1">
    <location>
        <begin position="54"/>
        <end position="75"/>
    </location>
</feature>
<accession>A0A183L247</accession>
<gene>
    <name evidence="2" type="ORF">SCUD_LOCUS21398</name>
</gene>
<organism evidence="4">
    <name type="scientific">Schistosoma curassoni</name>
    <dbReference type="NCBI Taxonomy" id="6186"/>
    <lineage>
        <taxon>Eukaryota</taxon>
        <taxon>Metazoa</taxon>
        <taxon>Spiralia</taxon>
        <taxon>Lophotrochozoa</taxon>
        <taxon>Platyhelminthes</taxon>
        <taxon>Trematoda</taxon>
        <taxon>Digenea</taxon>
        <taxon>Strigeidida</taxon>
        <taxon>Schistosomatoidea</taxon>
        <taxon>Schistosomatidae</taxon>
        <taxon>Schistosoma</taxon>
    </lineage>
</organism>
<protein>
    <submittedName>
        <fullName evidence="4">Bromo adjacent homology domain containing 1</fullName>
    </submittedName>
</protein>
<sequence length="111" mass="12422">RKRNSSSSRFGTCSKGKEIRVSSNLSIVKRRKALENTIESQWDNVNENQDDNLSEMSDSAASQDECNAIQQSDSPQIPRKHGKKTVFVKSSKMAKVSRKAIKSDKLCVMVC</sequence>
<feature type="region of interest" description="Disordered" evidence="1">
    <location>
        <begin position="41"/>
        <end position="85"/>
    </location>
</feature>
<reference evidence="2 3" key="2">
    <citation type="submission" date="2018-11" db="EMBL/GenBank/DDBJ databases">
        <authorList>
            <consortium name="Pathogen Informatics"/>
        </authorList>
    </citation>
    <scope>NUCLEOTIDE SEQUENCE [LARGE SCALE GENOMIC DNA]</scope>
    <source>
        <strain evidence="2">Dakar</strain>
        <strain evidence="3">Dakar, Senegal</strain>
    </source>
</reference>
<proteinExistence type="predicted"/>
<keyword evidence="3" id="KW-1185">Reference proteome</keyword>
<dbReference type="AlphaFoldDB" id="A0A183L247"/>
<dbReference type="WBParaSite" id="SCUD_0002140101-mRNA-1">
    <property type="protein sequence ID" value="SCUD_0002140101-mRNA-1"/>
    <property type="gene ID" value="SCUD_0002140101"/>
</dbReference>
<name>A0A183L247_9TREM</name>
<evidence type="ECO:0000313" key="2">
    <source>
        <dbReference type="EMBL" id="VDP75335.1"/>
    </source>
</evidence>
<evidence type="ECO:0000313" key="3">
    <source>
        <dbReference type="Proteomes" id="UP000279833"/>
    </source>
</evidence>
<evidence type="ECO:0000256" key="1">
    <source>
        <dbReference type="SAM" id="MobiDB-lite"/>
    </source>
</evidence>
<dbReference type="Proteomes" id="UP000279833">
    <property type="component" value="Unassembled WGS sequence"/>
</dbReference>
<reference evidence="4" key="1">
    <citation type="submission" date="2016-06" db="UniProtKB">
        <authorList>
            <consortium name="WormBaseParasite"/>
        </authorList>
    </citation>
    <scope>IDENTIFICATION</scope>
</reference>